<evidence type="ECO:0000313" key="2">
    <source>
        <dbReference type="EMBL" id="PSB56584.1"/>
    </source>
</evidence>
<evidence type="ECO:0000256" key="1">
    <source>
        <dbReference type="SAM" id="Phobius"/>
    </source>
</evidence>
<keyword evidence="1" id="KW-0812">Transmembrane</keyword>
<comment type="caution">
    <text evidence="2">The sequence shown here is derived from an EMBL/GenBank/DDBJ whole genome shotgun (WGS) entry which is preliminary data.</text>
</comment>
<name>A0A2T1GG50_9CYAN</name>
<dbReference type="Proteomes" id="UP000238937">
    <property type="component" value="Unassembled WGS sequence"/>
</dbReference>
<reference evidence="2 3" key="1">
    <citation type="submission" date="2018-03" db="EMBL/GenBank/DDBJ databases">
        <title>The ancient ancestry and fast evolution of plastids.</title>
        <authorList>
            <person name="Moore K.R."/>
            <person name="Magnabosco C."/>
            <person name="Momper L."/>
            <person name="Gold D.A."/>
            <person name="Bosak T."/>
            <person name="Fournier G.P."/>
        </authorList>
    </citation>
    <scope>NUCLEOTIDE SEQUENCE [LARGE SCALE GENOMIC DNA]</scope>
    <source>
        <strain evidence="2 3">CCALA 037</strain>
    </source>
</reference>
<accession>A0A2T1GG50</accession>
<dbReference type="AlphaFoldDB" id="A0A2T1GG50"/>
<keyword evidence="3" id="KW-1185">Reference proteome</keyword>
<keyword evidence="1" id="KW-0472">Membrane</keyword>
<gene>
    <name evidence="2" type="ORF">C7B77_11360</name>
</gene>
<sequence>MTYASRWLDPKLVWGLLSPILLFFGWQLGTQTGQRWSGLAIVFSGLVLPVFGLLVTYSGLTLGLSGALAISWLLLGTRKFDRQRD</sequence>
<keyword evidence="1" id="KW-1133">Transmembrane helix</keyword>
<organism evidence="2 3">
    <name type="scientific">Chamaesiphon polymorphus CCALA 037</name>
    <dbReference type="NCBI Taxonomy" id="2107692"/>
    <lineage>
        <taxon>Bacteria</taxon>
        <taxon>Bacillati</taxon>
        <taxon>Cyanobacteriota</taxon>
        <taxon>Cyanophyceae</taxon>
        <taxon>Gomontiellales</taxon>
        <taxon>Chamaesiphonaceae</taxon>
        <taxon>Chamaesiphon</taxon>
    </lineage>
</organism>
<feature type="transmembrane region" description="Helical" evidence="1">
    <location>
        <begin position="12"/>
        <end position="29"/>
    </location>
</feature>
<dbReference type="EMBL" id="PVWO01000118">
    <property type="protein sequence ID" value="PSB56584.1"/>
    <property type="molecule type" value="Genomic_DNA"/>
</dbReference>
<protein>
    <submittedName>
        <fullName evidence="2">Uncharacterized protein</fullName>
    </submittedName>
</protein>
<evidence type="ECO:0000313" key="3">
    <source>
        <dbReference type="Proteomes" id="UP000238937"/>
    </source>
</evidence>
<feature type="transmembrane region" description="Helical" evidence="1">
    <location>
        <begin position="60"/>
        <end position="77"/>
    </location>
</feature>
<proteinExistence type="predicted"/>